<dbReference type="EMBL" id="DS990642">
    <property type="protein sequence ID" value="EGC49051.1"/>
    <property type="molecule type" value="Genomic_DNA"/>
</dbReference>
<sequence length="120" mass="13924">MEKLPEGISFHSPPLPPTPMRFNHLVGNEKFLVSALWKKMHDTEQQKISIYLRSLLRIRQDLVRLVITSVQVYGATYSLSQMHVTNFFEFTIFVGANLIETEARKPVAVRRSMAHLIDNW</sequence>
<reference evidence="2" key="1">
    <citation type="submission" date="2008-07" db="EMBL/GenBank/DDBJ databases">
        <title>Annotation of Ajellomyces capsulatus strain H88.</title>
        <authorList>
            <person name="Champion M."/>
            <person name="Cuomo C."/>
            <person name="Ma L.-J."/>
            <person name="Henn M.R."/>
            <person name="Sil A."/>
            <person name="Goldman B."/>
            <person name="Young S.K."/>
            <person name="Kodira C.D."/>
            <person name="Zeng Q."/>
            <person name="Koehrsen M."/>
            <person name="Alvarado L."/>
            <person name="Berlin A."/>
            <person name="Borenstein D."/>
            <person name="Chen Z."/>
            <person name="Engels R."/>
            <person name="Freedman E."/>
            <person name="Gellesch M."/>
            <person name="Goldberg J."/>
            <person name="Griggs A."/>
            <person name="Gujja S."/>
            <person name="Heiman D."/>
            <person name="Hepburn T."/>
            <person name="Howarth C."/>
            <person name="Jen D."/>
            <person name="Larson L."/>
            <person name="Lewis B."/>
            <person name="Mehta T."/>
            <person name="Park D."/>
            <person name="Pearson M."/>
            <person name="Roberts A."/>
            <person name="Saif S."/>
            <person name="Shea T."/>
            <person name="Shenoy N."/>
            <person name="Sisk P."/>
            <person name="Stolte C."/>
            <person name="Sykes S."/>
            <person name="Walk T."/>
            <person name="White J."/>
            <person name="Yandava C."/>
            <person name="Klein B."/>
            <person name="McEwen J.G."/>
            <person name="Puccia R."/>
            <person name="Goldman G.H."/>
            <person name="Felipe M.S."/>
            <person name="Nino-Vega G."/>
            <person name="San-Blas G."/>
            <person name="Taylor J."/>
            <person name="Mendoza L."/>
            <person name="Galagan J."/>
            <person name="Nusbaum C."/>
            <person name="Birren B."/>
        </authorList>
    </citation>
    <scope>NUCLEOTIDE SEQUENCE [LARGE SCALE GENOMIC DNA]</scope>
    <source>
        <strain evidence="2">H88</strain>
    </source>
</reference>
<gene>
    <name evidence="1" type="ORF">HCEG_08266</name>
</gene>
<name>F0UT24_AJEC8</name>
<proteinExistence type="predicted"/>
<dbReference type="AlphaFoldDB" id="F0UT24"/>
<organism evidence="2">
    <name type="scientific">Ajellomyces capsulatus (strain H88)</name>
    <name type="common">Darling's disease fungus</name>
    <name type="synonym">Histoplasma capsulatum</name>
    <dbReference type="NCBI Taxonomy" id="544711"/>
    <lineage>
        <taxon>Eukaryota</taxon>
        <taxon>Fungi</taxon>
        <taxon>Dikarya</taxon>
        <taxon>Ascomycota</taxon>
        <taxon>Pezizomycotina</taxon>
        <taxon>Eurotiomycetes</taxon>
        <taxon>Eurotiomycetidae</taxon>
        <taxon>Onygenales</taxon>
        <taxon>Ajellomycetaceae</taxon>
        <taxon>Histoplasma</taxon>
    </lineage>
</organism>
<dbReference type="Proteomes" id="UP000008142">
    <property type="component" value="Unassembled WGS sequence"/>
</dbReference>
<evidence type="ECO:0000313" key="1">
    <source>
        <dbReference type="EMBL" id="EGC49051.1"/>
    </source>
</evidence>
<protein>
    <submittedName>
        <fullName evidence="1">Predicted protein</fullName>
    </submittedName>
</protein>
<accession>F0UT24</accession>
<dbReference type="HOGENOM" id="CLU_2049021_0_0_1"/>
<evidence type="ECO:0000313" key="2">
    <source>
        <dbReference type="Proteomes" id="UP000008142"/>
    </source>
</evidence>